<dbReference type="PANTHER" id="PTHR11527">
    <property type="entry name" value="HEAT-SHOCK PROTEIN 20 FAMILY MEMBER"/>
    <property type="match status" value="1"/>
</dbReference>
<dbReference type="EMBL" id="LN831302">
    <property type="protein sequence ID" value="CQH59910.1"/>
    <property type="molecule type" value="Genomic_DNA"/>
</dbReference>
<dbReference type="SUPFAM" id="SSF49764">
    <property type="entry name" value="HSP20-like chaperones"/>
    <property type="match status" value="1"/>
</dbReference>
<dbReference type="InterPro" id="IPR008978">
    <property type="entry name" value="HSP20-like_chaperone"/>
</dbReference>
<feature type="compositionally biased region" description="Basic and acidic residues" evidence="3">
    <location>
        <begin position="101"/>
        <end position="110"/>
    </location>
</feature>
<name>A0A0U5HW03_9EURY</name>
<evidence type="ECO:0000256" key="2">
    <source>
        <dbReference type="RuleBase" id="RU003616"/>
    </source>
</evidence>
<protein>
    <submittedName>
        <fullName evidence="5">Hsp20-type molecular chaperone</fullName>
    </submittedName>
</protein>
<dbReference type="GeneID" id="91110540"/>
<gene>
    <name evidence="5" type="primary">hsp20C</name>
    <name evidence="5" type="ORF">HHUB_3086</name>
</gene>
<feature type="region of interest" description="Disordered" evidence="3">
    <location>
        <begin position="81"/>
        <end position="116"/>
    </location>
</feature>
<feature type="domain" description="SHSP" evidence="4">
    <location>
        <begin position="6"/>
        <end position="116"/>
    </location>
</feature>
<dbReference type="Pfam" id="PF00011">
    <property type="entry name" value="HSP20"/>
    <property type="match status" value="1"/>
</dbReference>
<keyword evidence="6" id="KW-1185">Reference proteome</keyword>
<accession>A0A0U5HW03</accession>
<evidence type="ECO:0000313" key="5">
    <source>
        <dbReference type="EMBL" id="CQH59910.1"/>
    </source>
</evidence>
<dbReference type="CDD" id="cd06464">
    <property type="entry name" value="ACD_sHsps-like"/>
    <property type="match status" value="1"/>
</dbReference>
<comment type="similarity">
    <text evidence="1 2">Belongs to the small heat shock protein (HSP20) family.</text>
</comment>
<reference evidence="6" key="1">
    <citation type="journal article" date="2016" name="Environ. Microbiol.">
        <title>The complete genome of a viable archaeum isolated from 123-million-year-old rock salt.</title>
        <authorList>
            <person name="Jaakkola S.T."/>
            <person name="Pfeiffer F."/>
            <person name="Ravantti J.J."/>
            <person name="Guo Q."/>
            <person name="Liu Y."/>
            <person name="Chen X."/>
            <person name="Ma H."/>
            <person name="Yang C."/>
            <person name="Oksanen H.M."/>
            <person name="Bamford D.H."/>
        </authorList>
    </citation>
    <scope>NUCLEOTIDE SEQUENCE</scope>
    <source>
        <strain evidence="6">JI20-1</strain>
    </source>
</reference>
<dbReference type="STRING" id="1407499.HHUB_3086"/>
<dbReference type="InterPro" id="IPR002068">
    <property type="entry name" value="A-crystallin/Hsp20_dom"/>
</dbReference>
<evidence type="ECO:0000313" key="6">
    <source>
        <dbReference type="Proteomes" id="UP000066737"/>
    </source>
</evidence>
<dbReference type="RefSeq" id="WP_059057469.1">
    <property type="nucleotide sequence ID" value="NZ_CEML01000001.1"/>
</dbReference>
<proteinExistence type="inferred from homology"/>
<evidence type="ECO:0000256" key="1">
    <source>
        <dbReference type="PROSITE-ProRule" id="PRU00285"/>
    </source>
</evidence>
<organism evidence="5 6">
    <name type="scientific">Halobacterium hubeiense</name>
    <dbReference type="NCBI Taxonomy" id="1407499"/>
    <lineage>
        <taxon>Archaea</taxon>
        <taxon>Methanobacteriati</taxon>
        <taxon>Methanobacteriota</taxon>
        <taxon>Stenosarchaea group</taxon>
        <taxon>Halobacteria</taxon>
        <taxon>Halobacteriales</taxon>
        <taxon>Halobacteriaceae</taxon>
        <taxon>Halobacterium</taxon>
    </lineage>
</organism>
<dbReference type="AlphaFoldDB" id="A0A0U5HW03"/>
<sequence length="116" mass="12630">MSRLREALGSLPDSVFVDVLESDDAYAFVVDVPGATADTVDVRVEGRTLAVDARREKDVPVEFDYRSEERSLFLELELPLPPDATDEGASASVEDGVLDVRLPKRGDDSHSVPIEG</sequence>
<dbReference type="OrthoDB" id="261383at2157"/>
<dbReference type="Gene3D" id="2.60.40.790">
    <property type="match status" value="1"/>
</dbReference>
<dbReference type="PROSITE" id="PS01031">
    <property type="entry name" value="SHSP"/>
    <property type="match status" value="1"/>
</dbReference>
<evidence type="ECO:0000256" key="3">
    <source>
        <dbReference type="SAM" id="MobiDB-lite"/>
    </source>
</evidence>
<dbReference type="Proteomes" id="UP000066737">
    <property type="component" value="Chromosome I"/>
</dbReference>
<evidence type="ECO:0000259" key="4">
    <source>
        <dbReference type="PROSITE" id="PS01031"/>
    </source>
</evidence>
<dbReference type="InterPro" id="IPR031107">
    <property type="entry name" value="Small_HSP"/>
</dbReference>
<dbReference type="KEGG" id="hhb:Hhub_3086"/>